<dbReference type="AlphaFoldDB" id="C4K5Y5"/>
<dbReference type="EMBL" id="CP001277">
    <property type="protein sequence ID" value="ACQ67978.1"/>
    <property type="molecule type" value="Genomic_DNA"/>
</dbReference>
<dbReference type="KEGG" id="hde:HDEF_1337"/>
<evidence type="ECO:0000313" key="1">
    <source>
        <dbReference type="EMBL" id="ACQ67978.1"/>
    </source>
</evidence>
<protein>
    <submittedName>
        <fullName evidence="1">Uncharacterized protein</fullName>
    </submittedName>
</protein>
<sequence length="35" mass="3858">MLPRAAGQHAQQKHDACYFHAHNSLFNHGGSVITL</sequence>
<gene>
    <name evidence="1" type="ordered locus">HDEF_1337</name>
</gene>
<accession>C4K5Y5</accession>
<name>C4K5Y5_HAMD5</name>
<evidence type="ECO:0000313" key="2">
    <source>
        <dbReference type="Proteomes" id="UP000002334"/>
    </source>
</evidence>
<proteinExistence type="predicted"/>
<dbReference type="HOGENOM" id="CLU_3365311_0_0_6"/>
<dbReference type="STRING" id="572265.HDEF_1337"/>
<reference evidence="1 2" key="1">
    <citation type="journal article" date="2009" name="Proc. Natl. Acad. Sci. U.S.A.">
        <title>Hamiltonella defensa, genome evolution of protective bacterial endosymbiont from pathogenic ancestors.</title>
        <authorList>
            <person name="Degnan P.H."/>
            <person name="Yu Y."/>
            <person name="Sisneros N."/>
            <person name="Wing R.A."/>
            <person name="Moran N.A."/>
        </authorList>
    </citation>
    <scope>NUCLEOTIDE SEQUENCE [LARGE SCALE GENOMIC DNA]</scope>
    <source>
        <strain evidence="2">5AT</strain>
    </source>
</reference>
<keyword evidence="2" id="KW-1185">Reference proteome</keyword>
<organism evidence="1 2">
    <name type="scientific">Hamiltonella defensa subsp. Acyrthosiphon pisum (strain 5AT)</name>
    <dbReference type="NCBI Taxonomy" id="572265"/>
    <lineage>
        <taxon>Bacteria</taxon>
        <taxon>Pseudomonadati</taxon>
        <taxon>Pseudomonadota</taxon>
        <taxon>Gammaproteobacteria</taxon>
        <taxon>Enterobacterales</taxon>
        <taxon>Enterobacteriaceae</taxon>
        <taxon>aphid secondary symbionts</taxon>
        <taxon>Candidatus Williamhamiltonella</taxon>
    </lineage>
</organism>
<dbReference type="Proteomes" id="UP000002334">
    <property type="component" value="Chromosome"/>
</dbReference>